<dbReference type="STRING" id="109895.A0A507EG00"/>
<dbReference type="SUPFAM" id="SSF54928">
    <property type="entry name" value="RNA-binding domain, RBD"/>
    <property type="match status" value="1"/>
</dbReference>
<evidence type="ECO:0000313" key="5">
    <source>
        <dbReference type="EMBL" id="TPX62357.1"/>
    </source>
</evidence>
<keyword evidence="6" id="KW-1185">Reference proteome</keyword>
<evidence type="ECO:0000256" key="1">
    <source>
        <dbReference type="ARBA" id="ARBA00022884"/>
    </source>
</evidence>
<evidence type="ECO:0000259" key="4">
    <source>
        <dbReference type="PROSITE" id="PS50102"/>
    </source>
</evidence>
<protein>
    <recommendedName>
        <fullName evidence="4">RRM domain-containing protein</fullName>
    </recommendedName>
</protein>
<proteinExistence type="predicted"/>
<dbReference type="Pfam" id="PF00076">
    <property type="entry name" value="RRM_1"/>
    <property type="match status" value="1"/>
</dbReference>
<feature type="region of interest" description="Disordered" evidence="3">
    <location>
        <begin position="14"/>
        <end position="66"/>
    </location>
</feature>
<dbReference type="PANTHER" id="PTHR19965">
    <property type="entry name" value="RNA AND EXPORT FACTOR BINDING PROTEIN"/>
    <property type="match status" value="1"/>
</dbReference>
<dbReference type="InterPro" id="IPR012677">
    <property type="entry name" value="Nucleotide-bd_a/b_plait_sf"/>
</dbReference>
<feature type="region of interest" description="Disordered" evidence="3">
    <location>
        <begin position="86"/>
        <end position="110"/>
    </location>
</feature>
<dbReference type="InterPro" id="IPR035979">
    <property type="entry name" value="RBD_domain_sf"/>
</dbReference>
<dbReference type="SMART" id="SM00360">
    <property type="entry name" value="RRM"/>
    <property type="match status" value="1"/>
</dbReference>
<dbReference type="GO" id="GO:0006406">
    <property type="term" value="P:mRNA export from nucleus"/>
    <property type="evidence" value="ECO:0007669"/>
    <property type="project" value="TreeGrafter"/>
</dbReference>
<name>A0A507EG00_9FUNG</name>
<accession>A0A507EG00</accession>
<dbReference type="Gene3D" id="3.30.70.330">
    <property type="match status" value="1"/>
</dbReference>
<gene>
    <name evidence="5" type="ORF">PhCBS80983_g00568</name>
</gene>
<dbReference type="InterPro" id="IPR051229">
    <property type="entry name" value="ALYREF_mRNA_export"/>
</dbReference>
<evidence type="ECO:0000256" key="2">
    <source>
        <dbReference type="PROSITE-ProRule" id="PRU00176"/>
    </source>
</evidence>
<dbReference type="PROSITE" id="PS50102">
    <property type="entry name" value="RRM"/>
    <property type="match status" value="1"/>
</dbReference>
<dbReference type="CDD" id="cd00590">
    <property type="entry name" value="RRM_SF"/>
    <property type="match status" value="1"/>
</dbReference>
<feature type="compositionally biased region" description="Polar residues" evidence="3">
    <location>
        <begin position="86"/>
        <end position="95"/>
    </location>
</feature>
<dbReference type="InterPro" id="IPR000504">
    <property type="entry name" value="RRM_dom"/>
</dbReference>
<dbReference type="EMBL" id="QEAQ01000003">
    <property type="protein sequence ID" value="TPX62357.1"/>
    <property type="molecule type" value="Genomic_DNA"/>
</dbReference>
<dbReference type="AlphaFoldDB" id="A0A507EG00"/>
<dbReference type="GO" id="GO:0003729">
    <property type="term" value="F:mRNA binding"/>
    <property type="evidence" value="ECO:0007669"/>
    <property type="project" value="TreeGrafter"/>
</dbReference>
<feature type="domain" description="RRM" evidence="4">
    <location>
        <begin position="135"/>
        <end position="207"/>
    </location>
</feature>
<keyword evidence="1 2" id="KW-0694">RNA-binding</keyword>
<dbReference type="GO" id="GO:0005634">
    <property type="term" value="C:nucleus"/>
    <property type="evidence" value="ECO:0007669"/>
    <property type="project" value="TreeGrafter"/>
</dbReference>
<organism evidence="5 6">
    <name type="scientific">Powellomyces hirtus</name>
    <dbReference type="NCBI Taxonomy" id="109895"/>
    <lineage>
        <taxon>Eukaryota</taxon>
        <taxon>Fungi</taxon>
        <taxon>Fungi incertae sedis</taxon>
        <taxon>Chytridiomycota</taxon>
        <taxon>Chytridiomycota incertae sedis</taxon>
        <taxon>Chytridiomycetes</taxon>
        <taxon>Spizellomycetales</taxon>
        <taxon>Powellomycetaceae</taxon>
        <taxon>Powellomyces</taxon>
    </lineage>
</organism>
<evidence type="ECO:0000313" key="6">
    <source>
        <dbReference type="Proteomes" id="UP000318582"/>
    </source>
</evidence>
<dbReference type="PANTHER" id="PTHR19965:SF35">
    <property type="entry name" value="RNA ANNEALING PROTEIN YRA1"/>
    <property type="match status" value="1"/>
</dbReference>
<dbReference type="Proteomes" id="UP000318582">
    <property type="component" value="Unassembled WGS sequence"/>
</dbReference>
<evidence type="ECO:0000256" key="3">
    <source>
        <dbReference type="SAM" id="MobiDB-lite"/>
    </source>
</evidence>
<sequence length="285" mass="29613">MTDKMDLSLDEIITTGKGKTRQRGGGVVGGRVQKKKGARGAAAPYQKPPPRSRIDGKWTHDMFPAKNGAKTRTDLRKQLTRNATPTRLVQPTSGGSMMIDRLGPPAQTSGVPIRISKGKLGGGSITIKGAANTSSAILMKNLDPRATPADVQTILSAYGNIMECKLEYNASGQPTGNCRVVFERSDAAPLAVAKLNGVHADGRILKVTEVGLSIAGAAANRSQGHPAASVGGTLYSDRLGPAPINNGRLFATQTAAAVSGTRSIFTRVGAKPKAGRGATTFSVTV</sequence>
<comment type="caution">
    <text evidence="5">The sequence shown here is derived from an EMBL/GenBank/DDBJ whole genome shotgun (WGS) entry which is preliminary data.</text>
</comment>
<reference evidence="5 6" key="1">
    <citation type="journal article" date="2019" name="Sci. Rep.">
        <title>Comparative genomics of chytrid fungi reveal insights into the obligate biotrophic and pathogenic lifestyle of Synchytrium endobioticum.</title>
        <authorList>
            <person name="van de Vossenberg B.T.L.H."/>
            <person name="Warris S."/>
            <person name="Nguyen H.D.T."/>
            <person name="van Gent-Pelzer M.P.E."/>
            <person name="Joly D.L."/>
            <person name="van de Geest H.C."/>
            <person name="Bonants P.J.M."/>
            <person name="Smith D.S."/>
            <person name="Levesque C.A."/>
            <person name="van der Lee T.A.J."/>
        </authorList>
    </citation>
    <scope>NUCLEOTIDE SEQUENCE [LARGE SCALE GENOMIC DNA]</scope>
    <source>
        <strain evidence="5 6">CBS 809.83</strain>
    </source>
</reference>